<evidence type="ECO:0000313" key="3">
    <source>
        <dbReference type="Proteomes" id="UP000663918"/>
    </source>
</evidence>
<dbReference type="Pfam" id="PF07508">
    <property type="entry name" value="Recombinase"/>
    <property type="match status" value="1"/>
</dbReference>
<dbReference type="InterPro" id="IPR050639">
    <property type="entry name" value="SSR_resolvase"/>
</dbReference>
<dbReference type="GO" id="GO:0000150">
    <property type="term" value="F:DNA strand exchange activity"/>
    <property type="evidence" value="ECO:0007669"/>
    <property type="project" value="InterPro"/>
</dbReference>
<dbReference type="SUPFAM" id="SSF53041">
    <property type="entry name" value="Resolvase-like"/>
    <property type="match status" value="1"/>
</dbReference>
<protein>
    <submittedName>
        <fullName evidence="2">Recombinase family protein</fullName>
    </submittedName>
</protein>
<name>A0A975GWN7_9CAUL</name>
<evidence type="ECO:0000259" key="1">
    <source>
        <dbReference type="SMART" id="SM00857"/>
    </source>
</evidence>
<dbReference type="InterPro" id="IPR038109">
    <property type="entry name" value="DNA_bind_recomb_sf"/>
</dbReference>
<dbReference type="InterPro" id="IPR011109">
    <property type="entry name" value="DNA_bind_recombinase_dom"/>
</dbReference>
<gene>
    <name evidence="2" type="ORF">IFJ75_08465</name>
</gene>
<evidence type="ECO:0000313" key="2">
    <source>
        <dbReference type="EMBL" id="QTC92861.1"/>
    </source>
</evidence>
<dbReference type="InterPro" id="IPR006119">
    <property type="entry name" value="Resolv_N"/>
</dbReference>
<dbReference type="CDD" id="cd00338">
    <property type="entry name" value="Ser_Recombinase"/>
    <property type="match status" value="1"/>
</dbReference>
<accession>A0A975GWN7</accession>
<dbReference type="PANTHER" id="PTHR30461:SF23">
    <property type="entry name" value="DNA RECOMBINASE-RELATED"/>
    <property type="match status" value="1"/>
</dbReference>
<dbReference type="Gene3D" id="3.90.1750.20">
    <property type="entry name" value="Putative Large Serine Recombinase, Chain B, Domain 2"/>
    <property type="match status" value="1"/>
</dbReference>
<reference evidence="2" key="1">
    <citation type="submission" date="2020-09" db="EMBL/GenBank/DDBJ databases">
        <title>Brevundimonas sp. LVF2 isolated from a puddle in Goettingen, Germany.</title>
        <authorList>
            <person name="Friedrich I."/>
            <person name="Klassen A."/>
            <person name="Hannes N."/>
            <person name="Schneider D."/>
            <person name="Hertel R."/>
            <person name="Daniel R."/>
        </authorList>
    </citation>
    <scope>NUCLEOTIDE SEQUENCE</scope>
    <source>
        <strain evidence="2">LVF2</strain>
    </source>
</reference>
<sequence length="462" mass="51220">MSTDHQRFSLENQAASIASYAEAEGFEIVKSYVDAGRSGLSAAGRLGLAQLLADVIGGQADFQTILVLDVSRWGRYQDTDEAAHYEYLCRSRGVAVVYCAEAFGDGFAGSIVKHLKRVMAAEYSRELSAKVRAAKRLNAEMGHTSGGPAPYGFCRKTFNPDGTEDRLLRPGERKSRITQSVRYAPAGEAETAVIRTIFRLFVSKGKRQADIAQLLNRKGSFWTDGSPWTKERVGRVLRCELVTGTQAFGKSTHHLATPVQHHPRGAWATTQVMKPLLSQRLFSAAQGRLRELDGLYTQTEEEMVEGLRRIARREGKVTCSLIDAEPGLHGSRAYISRFGSVGRAYRLAGLPLSAVKRGRHEDGSKLSRAEVLDGIRRLYETHGRVDVALYMADRSLPSLRHIDAEFGNLSAAFRQAKVPHTWGRRPHYKDLTGERCEGENILSGPKGGRYFLSMKGIKRYDV</sequence>
<dbReference type="GO" id="GO:0003677">
    <property type="term" value="F:DNA binding"/>
    <property type="evidence" value="ECO:0007669"/>
    <property type="project" value="InterPro"/>
</dbReference>
<dbReference type="Proteomes" id="UP000663918">
    <property type="component" value="Chromosome"/>
</dbReference>
<dbReference type="RefSeq" id="WP_207932141.1">
    <property type="nucleotide sequence ID" value="NZ_CP062222.1"/>
</dbReference>
<dbReference type="Gene3D" id="3.40.50.1390">
    <property type="entry name" value="Resolvase, N-terminal catalytic domain"/>
    <property type="match status" value="1"/>
</dbReference>
<keyword evidence="3" id="KW-1185">Reference proteome</keyword>
<dbReference type="PANTHER" id="PTHR30461">
    <property type="entry name" value="DNA-INVERTASE FROM LAMBDOID PROPHAGE"/>
    <property type="match status" value="1"/>
</dbReference>
<dbReference type="EMBL" id="CP062222">
    <property type="protein sequence ID" value="QTC92861.1"/>
    <property type="molecule type" value="Genomic_DNA"/>
</dbReference>
<dbReference type="AlphaFoldDB" id="A0A975GWN7"/>
<dbReference type="InterPro" id="IPR036162">
    <property type="entry name" value="Resolvase-like_N_sf"/>
</dbReference>
<proteinExistence type="predicted"/>
<dbReference type="SMART" id="SM00857">
    <property type="entry name" value="Resolvase"/>
    <property type="match status" value="1"/>
</dbReference>
<dbReference type="Pfam" id="PF00239">
    <property type="entry name" value="Resolvase"/>
    <property type="match status" value="1"/>
</dbReference>
<dbReference type="KEGG" id="bgoe:IFJ75_08465"/>
<organism evidence="2 3">
    <name type="scientific">Brevundimonas goettingensis</name>
    <dbReference type="NCBI Taxonomy" id="2774190"/>
    <lineage>
        <taxon>Bacteria</taxon>
        <taxon>Pseudomonadati</taxon>
        <taxon>Pseudomonadota</taxon>
        <taxon>Alphaproteobacteria</taxon>
        <taxon>Caulobacterales</taxon>
        <taxon>Caulobacteraceae</taxon>
        <taxon>Brevundimonas</taxon>
    </lineage>
</organism>
<feature type="domain" description="Resolvase/invertase-type recombinase catalytic" evidence="1">
    <location>
        <begin position="1"/>
        <end position="144"/>
    </location>
</feature>